<protein>
    <submittedName>
        <fullName evidence="1">Uncharacterized protein</fullName>
    </submittedName>
</protein>
<organism evidence="1 2">
    <name type="scientific">Cirrhinus molitorella</name>
    <name type="common">mud carp</name>
    <dbReference type="NCBI Taxonomy" id="172907"/>
    <lineage>
        <taxon>Eukaryota</taxon>
        <taxon>Metazoa</taxon>
        <taxon>Chordata</taxon>
        <taxon>Craniata</taxon>
        <taxon>Vertebrata</taxon>
        <taxon>Euteleostomi</taxon>
        <taxon>Actinopterygii</taxon>
        <taxon>Neopterygii</taxon>
        <taxon>Teleostei</taxon>
        <taxon>Ostariophysi</taxon>
        <taxon>Cypriniformes</taxon>
        <taxon>Cyprinidae</taxon>
        <taxon>Labeoninae</taxon>
        <taxon>Labeonini</taxon>
        <taxon>Cirrhinus</taxon>
    </lineage>
</organism>
<accession>A0ABR3L3F7</accession>
<evidence type="ECO:0000313" key="1">
    <source>
        <dbReference type="EMBL" id="KAL1247373.1"/>
    </source>
</evidence>
<keyword evidence="2" id="KW-1185">Reference proteome</keyword>
<dbReference type="EMBL" id="JAYMGO010000025">
    <property type="protein sequence ID" value="KAL1247373.1"/>
    <property type="molecule type" value="Genomic_DNA"/>
</dbReference>
<dbReference type="Proteomes" id="UP001558613">
    <property type="component" value="Unassembled WGS sequence"/>
</dbReference>
<gene>
    <name evidence="1" type="ORF">QQF64_022749</name>
</gene>
<proteinExistence type="predicted"/>
<reference evidence="1 2" key="1">
    <citation type="submission" date="2023-09" db="EMBL/GenBank/DDBJ databases">
        <authorList>
            <person name="Wang M."/>
        </authorList>
    </citation>
    <scope>NUCLEOTIDE SEQUENCE [LARGE SCALE GENOMIC DNA]</scope>
    <source>
        <strain evidence="1">GT-2023</strain>
        <tissue evidence="1">Liver</tissue>
    </source>
</reference>
<name>A0ABR3L3F7_9TELE</name>
<sequence length="85" mass="9352">MFGKWAIGPRCAQTAEEHLPLEKNENVLPHPKGWEERRLTAFFFSPSKPANGLALNRHIGGGVNINKTQALRQKVPGFDSSTGTP</sequence>
<evidence type="ECO:0000313" key="2">
    <source>
        <dbReference type="Proteomes" id="UP001558613"/>
    </source>
</evidence>
<comment type="caution">
    <text evidence="1">The sequence shown here is derived from an EMBL/GenBank/DDBJ whole genome shotgun (WGS) entry which is preliminary data.</text>
</comment>